<proteinExistence type="predicted"/>
<sequence>MMSLRHSPHGARLGASPQRAKNSVGTLRRLWAFIAPQKRKLFAAMAMVVVSSALALAGPYVIGWTVDVYIIERRTDGFLATLVLLLAIYMALGAATFLQNYWMIDVGQRTVHAIRERLFRHFHELPISFFDRRQQGELMSRITNDIDNMSQTFNSTVVQVVSSTLTLMGAIVVMLSQSVVLTIVTLVVVPLMYVGMRWITNRTRVRFREQQRALGEMNGFIEEVISGQKVVKLFSQEERMESELARKNAELKQAGFWAQTYSGFIPKLMNFLNNVSFALIAGVGGWLAAKGAISVGTIVVFVEYARQFTRPLNDLANQWNTLLSALAGAERVLEILDLPKEEEDEREAAALDRLDGRIEFRQVVFSYDKQRPALDGVTFSIAPGETVALVGPTGAGKTTVLQLLTRFYDPDRGVILIDGRDSRTIKRASLRRHMAFVLQDTFLFAGTIRDNIRYGRLEATDEEVEEAARQANAHSFIMKLPDGYDTVLAPGGGGISQGQRQLLAIARAMIADPAILILDEATSNIDTVTEVRIQEALARLMNGRTCLVIAHRLNTIQHADRILVLNEGKVIEQGTHEELLAAKGFYFQLYCRYWKRSMHAAR</sequence>
<keyword evidence="14" id="KW-1185">Reference proteome</keyword>
<dbReference type="GO" id="GO:0005886">
    <property type="term" value="C:plasma membrane"/>
    <property type="evidence" value="ECO:0007669"/>
    <property type="project" value="UniProtKB-SubCell"/>
</dbReference>
<feature type="region of interest" description="Disordered" evidence="9">
    <location>
        <begin position="1"/>
        <end position="20"/>
    </location>
</feature>
<dbReference type="SUPFAM" id="SSF90123">
    <property type="entry name" value="ABC transporter transmembrane region"/>
    <property type="match status" value="1"/>
</dbReference>
<dbReference type="Proteomes" id="UP000001172">
    <property type="component" value="Chromosome"/>
</dbReference>
<dbReference type="CDD" id="cd03254">
    <property type="entry name" value="ABCC_Glucan_exporter_like"/>
    <property type="match status" value="1"/>
</dbReference>
<dbReference type="InterPro" id="IPR003439">
    <property type="entry name" value="ABC_transporter-like_ATP-bd"/>
</dbReference>
<evidence type="ECO:0000256" key="6">
    <source>
        <dbReference type="ARBA" id="ARBA00022840"/>
    </source>
</evidence>
<keyword evidence="7 10" id="KW-1133">Transmembrane helix</keyword>
<dbReference type="CDD" id="cd18547">
    <property type="entry name" value="ABC_6TM_Tm288_like"/>
    <property type="match status" value="1"/>
</dbReference>
<reference evidence="13 14" key="1">
    <citation type="journal article" date="2004" name="Nucleic Acids Res.">
        <title>Thermoadaptation trait revealed by the genome sequence of thermophilic Geobacillus kaustophilus.</title>
        <authorList>
            <person name="Takami H."/>
            <person name="Takaki Y."/>
            <person name="Chee G.J."/>
            <person name="Nishi S."/>
            <person name="Shimamura S."/>
            <person name="Suzuki H."/>
            <person name="Matsui S."/>
            <person name="Uchiyama I."/>
        </authorList>
    </citation>
    <scope>NUCLEOTIDE SEQUENCE [LARGE SCALE GENOMIC DNA]</scope>
    <source>
        <strain evidence="13 14">HTA426</strain>
    </source>
</reference>
<dbReference type="GO" id="GO:0015421">
    <property type="term" value="F:ABC-type oligopeptide transporter activity"/>
    <property type="evidence" value="ECO:0007669"/>
    <property type="project" value="TreeGrafter"/>
</dbReference>
<dbReference type="Gene3D" id="1.20.1560.10">
    <property type="entry name" value="ABC transporter type 1, transmembrane domain"/>
    <property type="match status" value="1"/>
</dbReference>
<evidence type="ECO:0000256" key="8">
    <source>
        <dbReference type="ARBA" id="ARBA00023136"/>
    </source>
</evidence>
<evidence type="ECO:0000313" key="13">
    <source>
        <dbReference type="EMBL" id="BAD75916.1"/>
    </source>
</evidence>
<dbReference type="STRING" id="235909.GK1631"/>
<dbReference type="GO" id="GO:0016887">
    <property type="term" value="F:ATP hydrolysis activity"/>
    <property type="evidence" value="ECO:0007669"/>
    <property type="project" value="InterPro"/>
</dbReference>
<dbReference type="InterPro" id="IPR039421">
    <property type="entry name" value="Type_1_exporter"/>
</dbReference>
<keyword evidence="4 10" id="KW-0812">Transmembrane</keyword>
<dbReference type="InterPro" id="IPR017871">
    <property type="entry name" value="ABC_transporter-like_CS"/>
</dbReference>
<dbReference type="InterPro" id="IPR027417">
    <property type="entry name" value="P-loop_NTPase"/>
</dbReference>
<dbReference type="PROSITE" id="PS00211">
    <property type="entry name" value="ABC_TRANSPORTER_1"/>
    <property type="match status" value="1"/>
</dbReference>
<dbReference type="InterPro" id="IPR036640">
    <property type="entry name" value="ABC1_TM_sf"/>
</dbReference>
<evidence type="ECO:0000256" key="2">
    <source>
        <dbReference type="ARBA" id="ARBA00022448"/>
    </source>
</evidence>
<keyword evidence="6" id="KW-0067">ATP-binding</keyword>
<dbReference type="SUPFAM" id="SSF52540">
    <property type="entry name" value="P-loop containing nucleoside triphosphate hydrolases"/>
    <property type="match status" value="1"/>
</dbReference>
<feature type="transmembrane region" description="Helical" evidence="10">
    <location>
        <begin position="41"/>
        <end position="66"/>
    </location>
</feature>
<evidence type="ECO:0000256" key="3">
    <source>
        <dbReference type="ARBA" id="ARBA00022475"/>
    </source>
</evidence>
<dbReference type="PROSITE" id="PS50929">
    <property type="entry name" value="ABC_TM1F"/>
    <property type="match status" value="1"/>
</dbReference>
<evidence type="ECO:0000313" key="14">
    <source>
        <dbReference type="Proteomes" id="UP000001172"/>
    </source>
</evidence>
<dbReference type="AlphaFoldDB" id="Q5KZH0"/>
<evidence type="ECO:0000256" key="10">
    <source>
        <dbReference type="SAM" id="Phobius"/>
    </source>
</evidence>
<dbReference type="PROSITE" id="PS50893">
    <property type="entry name" value="ABC_TRANSPORTER_2"/>
    <property type="match status" value="1"/>
</dbReference>
<dbReference type="GO" id="GO:0005524">
    <property type="term" value="F:ATP binding"/>
    <property type="evidence" value="ECO:0007669"/>
    <property type="project" value="UniProtKB-KW"/>
</dbReference>
<dbReference type="eggNOG" id="COG1132">
    <property type="taxonomic scope" value="Bacteria"/>
</dbReference>
<dbReference type="InterPro" id="IPR003593">
    <property type="entry name" value="AAA+_ATPase"/>
</dbReference>
<dbReference type="SMART" id="SM00382">
    <property type="entry name" value="AAA"/>
    <property type="match status" value="1"/>
</dbReference>
<evidence type="ECO:0000256" key="7">
    <source>
        <dbReference type="ARBA" id="ARBA00022989"/>
    </source>
</evidence>
<dbReference type="HOGENOM" id="CLU_000604_84_4_9"/>
<protein>
    <submittedName>
        <fullName evidence="13">ABC transporter (ATP-binding protein)</fullName>
    </submittedName>
</protein>
<dbReference type="PANTHER" id="PTHR43394">
    <property type="entry name" value="ATP-DEPENDENT PERMEASE MDL1, MITOCHONDRIAL"/>
    <property type="match status" value="1"/>
</dbReference>
<evidence type="ECO:0000256" key="1">
    <source>
        <dbReference type="ARBA" id="ARBA00004651"/>
    </source>
</evidence>
<evidence type="ECO:0000256" key="5">
    <source>
        <dbReference type="ARBA" id="ARBA00022741"/>
    </source>
</evidence>
<feature type="domain" description="ABC transmembrane type-1" evidence="12">
    <location>
        <begin position="42"/>
        <end position="324"/>
    </location>
</feature>
<dbReference type="PANTHER" id="PTHR43394:SF1">
    <property type="entry name" value="ATP-BINDING CASSETTE SUB-FAMILY B MEMBER 10, MITOCHONDRIAL"/>
    <property type="match status" value="1"/>
</dbReference>
<keyword evidence="3" id="KW-1003">Cell membrane</keyword>
<feature type="domain" description="ABC transporter" evidence="11">
    <location>
        <begin position="358"/>
        <end position="592"/>
    </location>
</feature>
<keyword evidence="2" id="KW-0813">Transport</keyword>
<keyword evidence="8 10" id="KW-0472">Membrane</keyword>
<evidence type="ECO:0000259" key="11">
    <source>
        <dbReference type="PROSITE" id="PS50893"/>
    </source>
</evidence>
<dbReference type="Pfam" id="PF00005">
    <property type="entry name" value="ABC_tran"/>
    <property type="match status" value="1"/>
</dbReference>
<feature type="transmembrane region" description="Helical" evidence="10">
    <location>
        <begin position="156"/>
        <end position="175"/>
    </location>
</feature>
<dbReference type="InterPro" id="IPR011527">
    <property type="entry name" value="ABC1_TM_dom"/>
</dbReference>
<dbReference type="FunFam" id="1.20.1560.10:FF:000011">
    <property type="entry name" value="Multidrug ABC transporter ATP-binding protein"/>
    <property type="match status" value="1"/>
</dbReference>
<feature type="transmembrane region" description="Helical" evidence="10">
    <location>
        <begin position="78"/>
        <end position="98"/>
    </location>
</feature>
<accession>Q5KZH0</accession>
<dbReference type="FunFam" id="3.40.50.300:FF:000287">
    <property type="entry name" value="Multidrug ABC transporter ATP-binding protein"/>
    <property type="match status" value="1"/>
</dbReference>
<dbReference type="Gene3D" id="3.40.50.300">
    <property type="entry name" value="P-loop containing nucleotide triphosphate hydrolases"/>
    <property type="match status" value="1"/>
</dbReference>
<evidence type="ECO:0000256" key="4">
    <source>
        <dbReference type="ARBA" id="ARBA00022692"/>
    </source>
</evidence>
<dbReference type="EMBL" id="BA000043">
    <property type="protein sequence ID" value="BAD75916.1"/>
    <property type="molecule type" value="Genomic_DNA"/>
</dbReference>
<organism evidence="13 14">
    <name type="scientific">Geobacillus kaustophilus (strain HTA426)</name>
    <dbReference type="NCBI Taxonomy" id="235909"/>
    <lineage>
        <taxon>Bacteria</taxon>
        <taxon>Bacillati</taxon>
        <taxon>Bacillota</taxon>
        <taxon>Bacilli</taxon>
        <taxon>Bacillales</taxon>
        <taxon>Anoxybacillaceae</taxon>
        <taxon>Geobacillus</taxon>
        <taxon>Geobacillus thermoleovorans group</taxon>
    </lineage>
</organism>
<dbReference type="Pfam" id="PF00664">
    <property type="entry name" value="ABC_membrane"/>
    <property type="match status" value="1"/>
</dbReference>
<dbReference type="KEGG" id="gka:GK1631"/>
<keyword evidence="5" id="KW-0547">Nucleotide-binding</keyword>
<evidence type="ECO:0000256" key="9">
    <source>
        <dbReference type="SAM" id="MobiDB-lite"/>
    </source>
</evidence>
<name>Q5KZH0_GEOKA</name>
<comment type="subcellular location">
    <subcellularLocation>
        <location evidence="1">Cell membrane</location>
        <topology evidence="1">Multi-pass membrane protein</topology>
    </subcellularLocation>
</comment>
<feature type="transmembrane region" description="Helical" evidence="10">
    <location>
        <begin position="181"/>
        <end position="199"/>
    </location>
</feature>
<evidence type="ECO:0000259" key="12">
    <source>
        <dbReference type="PROSITE" id="PS50929"/>
    </source>
</evidence>
<feature type="transmembrane region" description="Helical" evidence="10">
    <location>
        <begin position="277"/>
        <end position="302"/>
    </location>
</feature>
<gene>
    <name evidence="13" type="ordered locus">GK1631</name>
</gene>